<dbReference type="STRING" id="2018661.A0A2A2JF84"/>
<feature type="transmembrane region" description="Helical" evidence="6">
    <location>
        <begin position="335"/>
        <end position="356"/>
    </location>
</feature>
<feature type="region of interest" description="Disordered" evidence="5">
    <location>
        <begin position="364"/>
        <end position="386"/>
    </location>
</feature>
<comment type="caution">
    <text evidence="7">The sequence shown here is derived from an EMBL/GenBank/DDBJ whole genome shotgun (WGS) entry which is preliminary data.</text>
</comment>
<sequence>MLASSFYEPSIEYCSSRNANLTVEGEELYEKWEFNSLLVRWDLHCQKSKVLMALPSATMFGALFGSLVSGWAADKYGRRITIICCLAIVLLGNLTILSGLSESWKALIFVSFCIGAPCGGYMVCNLTLIIEALELSSSRLIVVSLNGWSISMHLLTVESSRWLASVNRLAEARKSAIWIAKKNNICTINDSTESEWYEIVHLSPPIKPASSNEPIGNFEVDENRNLSERSGQFSSIQKRYGYSELCRHSRISIPLIGLCYCFIAASIISFGFYFYLDFLPGNRYLNMGLMGMFKFLFELFPTAVRSMARGVCSVGARLGSAVAPLITQLRFVNTVIPYVIFAILLSIQTSVAFFALPETKNRPLPAELPEKFKRPKNSGNQQRIDE</sequence>
<evidence type="ECO:0008006" key="9">
    <source>
        <dbReference type="Google" id="ProtNLM"/>
    </source>
</evidence>
<evidence type="ECO:0000256" key="1">
    <source>
        <dbReference type="ARBA" id="ARBA00004141"/>
    </source>
</evidence>
<dbReference type="Pfam" id="PF07690">
    <property type="entry name" value="MFS_1"/>
    <property type="match status" value="1"/>
</dbReference>
<feature type="transmembrane region" description="Helical" evidence="6">
    <location>
        <begin position="255"/>
        <end position="276"/>
    </location>
</feature>
<protein>
    <recommendedName>
        <fullName evidence="9">Major facilitator superfamily (MFS) profile domain-containing protein</fullName>
    </recommendedName>
</protein>
<dbReference type="Gene3D" id="1.20.1250.20">
    <property type="entry name" value="MFS general substrate transporter like domains"/>
    <property type="match status" value="2"/>
</dbReference>
<dbReference type="Proteomes" id="UP000218231">
    <property type="component" value="Unassembled WGS sequence"/>
</dbReference>
<comment type="subcellular location">
    <subcellularLocation>
        <location evidence="1">Membrane</location>
        <topology evidence="1">Multi-pass membrane protein</topology>
    </subcellularLocation>
</comment>
<evidence type="ECO:0000313" key="8">
    <source>
        <dbReference type="Proteomes" id="UP000218231"/>
    </source>
</evidence>
<keyword evidence="8" id="KW-1185">Reference proteome</keyword>
<dbReference type="PANTHER" id="PTHR24064">
    <property type="entry name" value="SOLUTE CARRIER FAMILY 22 MEMBER"/>
    <property type="match status" value="1"/>
</dbReference>
<dbReference type="InterPro" id="IPR011701">
    <property type="entry name" value="MFS"/>
</dbReference>
<dbReference type="InterPro" id="IPR036259">
    <property type="entry name" value="MFS_trans_sf"/>
</dbReference>
<evidence type="ECO:0000256" key="2">
    <source>
        <dbReference type="ARBA" id="ARBA00022692"/>
    </source>
</evidence>
<dbReference type="EMBL" id="LIAE01010477">
    <property type="protein sequence ID" value="PAV60284.1"/>
    <property type="molecule type" value="Genomic_DNA"/>
</dbReference>
<dbReference type="GO" id="GO:0022857">
    <property type="term" value="F:transmembrane transporter activity"/>
    <property type="evidence" value="ECO:0007669"/>
    <property type="project" value="InterPro"/>
</dbReference>
<keyword evidence="4 6" id="KW-0472">Membrane</keyword>
<evidence type="ECO:0000256" key="3">
    <source>
        <dbReference type="ARBA" id="ARBA00022989"/>
    </source>
</evidence>
<dbReference type="AlphaFoldDB" id="A0A2A2JF84"/>
<feature type="transmembrane region" description="Helical" evidence="6">
    <location>
        <begin position="106"/>
        <end position="130"/>
    </location>
</feature>
<gene>
    <name evidence="7" type="ORF">WR25_07143</name>
</gene>
<name>A0A2A2JF84_9BILA</name>
<evidence type="ECO:0000313" key="7">
    <source>
        <dbReference type="EMBL" id="PAV60284.1"/>
    </source>
</evidence>
<dbReference type="OrthoDB" id="3936150at2759"/>
<feature type="compositionally biased region" description="Polar residues" evidence="5">
    <location>
        <begin position="377"/>
        <end position="386"/>
    </location>
</feature>
<dbReference type="GO" id="GO:0016020">
    <property type="term" value="C:membrane"/>
    <property type="evidence" value="ECO:0007669"/>
    <property type="project" value="UniProtKB-SubCell"/>
</dbReference>
<proteinExistence type="predicted"/>
<feature type="transmembrane region" description="Helical" evidence="6">
    <location>
        <begin position="50"/>
        <end position="73"/>
    </location>
</feature>
<reference evidence="7 8" key="1">
    <citation type="journal article" date="2017" name="Curr. Biol.">
        <title>Genome architecture and evolution of a unichromosomal asexual nematode.</title>
        <authorList>
            <person name="Fradin H."/>
            <person name="Zegar C."/>
            <person name="Gutwein M."/>
            <person name="Lucas J."/>
            <person name="Kovtun M."/>
            <person name="Corcoran D."/>
            <person name="Baugh L.R."/>
            <person name="Kiontke K."/>
            <person name="Gunsalus K."/>
            <person name="Fitch D.H."/>
            <person name="Piano F."/>
        </authorList>
    </citation>
    <scope>NUCLEOTIDE SEQUENCE [LARGE SCALE GENOMIC DNA]</scope>
    <source>
        <strain evidence="7">PF1309</strain>
    </source>
</reference>
<dbReference type="SUPFAM" id="SSF103473">
    <property type="entry name" value="MFS general substrate transporter"/>
    <property type="match status" value="1"/>
</dbReference>
<evidence type="ECO:0000256" key="6">
    <source>
        <dbReference type="SAM" id="Phobius"/>
    </source>
</evidence>
<organism evidence="7 8">
    <name type="scientific">Diploscapter pachys</name>
    <dbReference type="NCBI Taxonomy" id="2018661"/>
    <lineage>
        <taxon>Eukaryota</taxon>
        <taxon>Metazoa</taxon>
        <taxon>Ecdysozoa</taxon>
        <taxon>Nematoda</taxon>
        <taxon>Chromadorea</taxon>
        <taxon>Rhabditida</taxon>
        <taxon>Rhabditina</taxon>
        <taxon>Rhabditomorpha</taxon>
        <taxon>Rhabditoidea</taxon>
        <taxon>Rhabditidae</taxon>
        <taxon>Diploscapter</taxon>
    </lineage>
</organism>
<evidence type="ECO:0000256" key="4">
    <source>
        <dbReference type="ARBA" id="ARBA00023136"/>
    </source>
</evidence>
<evidence type="ECO:0000256" key="5">
    <source>
        <dbReference type="SAM" id="MobiDB-lite"/>
    </source>
</evidence>
<feature type="transmembrane region" description="Helical" evidence="6">
    <location>
        <begin position="80"/>
        <end position="100"/>
    </location>
</feature>
<keyword evidence="3 6" id="KW-1133">Transmembrane helix</keyword>
<accession>A0A2A2JF84</accession>
<keyword evidence="2 6" id="KW-0812">Transmembrane</keyword>